<feature type="active site" description="Schiff-base intermediate with substrate; via pyruvic acid; for decarboxylase activity" evidence="12">
    <location>
        <position position="226"/>
    </location>
</feature>
<accession>W4QNS9</accession>
<comment type="pathway">
    <text evidence="12">Phospholipid metabolism; phosphatidylethanolamine biosynthesis; phosphatidylethanolamine from CDP-diacylglycerol: step 2/2.</text>
</comment>
<comment type="function">
    <text evidence="12">Catalyzes the formation of phosphatidylethanolamine (PtdEtn) from phosphatidylserine (PtdSer).</text>
</comment>
<evidence type="ECO:0000256" key="7">
    <source>
        <dbReference type="ARBA" id="ARBA00023145"/>
    </source>
</evidence>
<dbReference type="EMBL" id="BAUV01000002">
    <property type="protein sequence ID" value="GAE33323.1"/>
    <property type="molecule type" value="Genomic_DNA"/>
</dbReference>
<organism evidence="13 14">
    <name type="scientific">Halalkalibacter akibai (strain ATCC 43226 / DSM 21942 / CIP 109018 / JCM 9157 / 1139)</name>
    <name type="common">Bacillus akibai</name>
    <dbReference type="NCBI Taxonomy" id="1236973"/>
    <lineage>
        <taxon>Bacteria</taxon>
        <taxon>Bacillati</taxon>
        <taxon>Bacillota</taxon>
        <taxon>Bacilli</taxon>
        <taxon>Bacillales</taxon>
        <taxon>Bacillaceae</taxon>
        <taxon>Halalkalibacter</taxon>
    </lineage>
</organism>
<dbReference type="eggNOG" id="COG0688">
    <property type="taxonomic scope" value="Bacteria"/>
</dbReference>
<comment type="pathway">
    <text evidence="1">Lipid metabolism.</text>
</comment>
<feature type="active site" description="Charge relay system; for autoendoproteolytic cleavage activity" evidence="12">
    <location>
        <position position="86"/>
    </location>
</feature>
<dbReference type="GO" id="GO:0005886">
    <property type="term" value="C:plasma membrane"/>
    <property type="evidence" value="ECO:0007669"/>
    <property type="project" value="UniProtKB-SubCell"/>
</dbReference>
<dbReference type="UniPathway" id="UPA00558">
    <property type="reaction ID" value="UER00616"/>
</dbReference>
<dbReference type="STRING" id="1236973.JCM9157_320"/>
<dbReference type="RefSeq" id="WP_035661356.1">
    <property type="nucleotide sequence ID" value="NZ_BAUV01000002.1"/>
</dbReference>
<feature type="active site" description="Charge relay system; for autoendoproteolytic cleavage activity" evidence="12">
    <location>
        <position position="142"/>
    </location>
</feature>
<keyword evidence="5 12" id="KW-0443">Lipid metabolism</keyword>
<dbReference type="Proteomes" id="UP000018896">
    <property type="component" value="Unassembled WGS sequence"/>
</dbReference>
<dbReference type="GO" id="GO:0006646">
    <property type="term" value="P:phosphatidylethanolamine biosynthetic process"/>
    <property type="evidence" value="ECO:0007669"/>
    <property type="project" value="UniProtKB-UniRule"/>
</dbReference>
<sequence length="264" mass="29884">MKKVLFRSCIELTNHRLTSNLLRSFARSRLSKPFVKPFSRTFNLNEEEMARPLDQYNHLHDLFIRQLKEGARPIGEEPNTLVSPVDGVMAQFGELQEETRFHVKGQTYDIVEMLGSKDAATPYINGRYFILYLSPSHYHRIHSPVDGTIKKQWILGGRSYPVNDLGLRYGRRPLSRNYRLITEMNVGTKQMALIKVGAMNVNTIETTHTSKTLSKGDEVGYFSFGSTVVLLCSSGLITDINVSENSEIKLGQAIAKMSPSKEIN</sequence>
<protein>
    <recommendedName>
        <fullName evidence="12">Phosphatidylserine decarboxylase proenzyme</fullName>
        <ecNumber evidence="12">4.1.1.65</ecNumber>
    </recommendedName>
    <component>
        <recommendedName>
            <fullName evidence="12">Phosphatidylserine decarboxylase alpha chain</fullName>
        </recommendedName>
    </component>
    <component>
        <recommendedName>
            <fullName evidence="12">Phosphatidylserine decarboxylase beta chain</fullName>
        </recommendedName>
    </component>
</protein>
<keyword evidence="14" id="KW-1185">Reference proteome</keyword>
<evidence type="ECO:0000256" key="9">
    <source>
        <dbReference type="ARBA" id="ARBA00023239"/>
    </source>
</evidence>
<feature type="modified residue" description="Pyruvic acid (Ser); by autocatalysis" evidence="12">
    <location>
        <position position="226"/>
    </location>
</feature>
<feature type="chain" id="PRO_5023509972" description="Phosphatidylserine decarboxylase alpha chain" evidence="12">
    <location>
        <begin position="226"/>
        <end position="264"/>
    </location>
</feature>
<dbReference type="NCBIfam" id="NF002853">
    <property type="entry name" value="PRK03140.1"/>
    <property type="match status" value="1"/>
</dbReference>
<proteinExistence type="inferred from homology"/>
<evidence type="ECO:0000256" key="4">
    <source>
        <dbReference type="ARBA" id="ARBA00022793"/>
    </source>
</evidence>
<feature type="chain" id="PRO_5023509973" description="Phosphatidylserine decarboxylase beta chain" evidence="12">
    <location>
        <begin position="1"/>
        <end position="225"/>
    </location>
</feature>
<reference evidence="13 14" key="1">
    <citation type="journal article" date="2014" name="Genome Announc.">
        <title>Draft Genome Sequences of Three Alkaliphilic Bacillus Strains, Bacillus wakoensis JCM 9140T, Bacillus akibai JCM 9157T, and Bacillus hemicellulosilyticus JCM 9152T.</title>
        <authorList>
            <person name="Yuki M."/>
            <person name="Oshima K."/>
            <person name="Suda W."/>
            <person name="Oshida Y."/>
            <person name="Kitamura K."/>
            <person name="Iida T."/>
            <person name="Hattori M."/>
            <person name="Ohkuma M."/>
        </authorList>
    </citation>
    <scope>NUCLEOTIDE SEQUENCE [LARGE SCALE GENOMIC DNA]</scope>
    <source>
        <strain evidence="13 14">JCM 9157</strain>
    </source>
</reference>
<keyword evidence="9 12" id="KW-0456">Lyase</keyword>
<evidence type="ECO:0000256" key="10">
    <source>
        <dbReference type="ARBA" id="ARBA00023264"/>
    </source>
</evidence>
<name>W4QNS9_HALA3</name>
<dbReference type="InterPro" id="IPR033177">
    <property type="entry name" value="PSD-B"/>
</dbReference>
<dbReference type="InterPro" id="IPR033178">
    <property type="entry name" value="PSD_type1_pro"/>
</dbReference>
<feature type="active site" description="Charge relay system; for autoendoproteolytic cleavage activity" evidence="12">
    <location>
        <position position="226"/>
    </location>
</feature>
<keyword evidence="6 12" id="KW-0472">Membrane</keyword>
<dbReference type="PANTHER" id="PTHR10067:SF6">
    <property type="entry name" value="PHOSPHATIDYLSERINE DECARBOXYLASE PROENZYME, MITOCHONDRIAL"/>
    <property type="match status" value="1"/>
</dbReference>
<comment type="subunit">
    <text evidence="12">Heterodimer of a large membrane-associated beta subunit and a small pyruvoyl-containing alpha subunit.</text>
</comment>
<dbReference type="HAMAP" id="MF_00662">
    <property type="entry name" value="PS_decarb_PSD_B_type1"/>
    <property type="match status" value="1"/>
</dbReference>
<evidence type="ECO:0000256" key="2">
    <source>
        <dbReference type="ARBA" id="ARBA00022475"/>
    </source>
</evidence>
<comment type="caution">
    <text evidence="13">The sequence shown here is derived from an EMBL/GenBank/DDBJ whole genome shotgun (WGS) entry which is preliminary data.</text>
</comment>
<keyword evidence="2 12" id="KW-1003">Cell membrane</keyword>
<evidence type="ECO:0000256" key="1">
    <source>
        <dbReference type="ARBA" id="ARBA00005189"/>
    </source>
</evidence>
<evidence type="ECO:0000256" key="5">
    <source>
        <dbReference type="ARBA" id="ARBA00023098"/>
    </source>
</evidence>
<keyword evidence="10 12" id="KW-1208">Phospholipid metabolism</keyword>
<keyword evidence="3 12" id="KW-0444">Lipid biosynthesis</keyword>
<comment type="PTM">
    <text evidence="12">Is synthesized initially as an inactive proenzyme. Formation of the active enzyme involves a self-maturation process in which the active site pyruvoyl group is generated from an internal serine residue via an autocatalytic post-translational modification. Two non-identical subunits are generated from the proenzyme in this reaction, and the pyruvate is formed at the N-terminus of the alpha chain, which is derived from the carboxyl end of the proenzyme. The autoendoproteolytic cleavage occurs by a canonical serine protease mechanism, in which the side chain hydroxyl group of the serine supplies its oxygen atom to form the C-terminus of the beta chain, while the remainder of the serine residue undergoes an oxidative deamination to produce ammonia and the pyruvoyl prosthetic group on the alpha chain. During this reaction, the Ser that is part of the protease active site of the proenzyme becomes the pyruvoyl prosthetic group, which constitutes an essential element of the active site of the mature decarboxylase.</text>
</comment>
<dbReference type="AlphaFoldDB" id="W4QNS9"/>
<dbReference type="PANTHER" id="PTHR10067">
    <property type="entry name" value="PHOSPHATIDYLSERINE DECARBOXYLASE"/>
    <property type="match status" value="1"/>
</dbReference>
<evidence type="ECO:0000256" key="11">
    <source>
        <dbReference type="ARBA" id="ARBA00023317"/>
    </source>
</evidence>
<keyword evidence="8 12" id="KW-0594">Phospholipid biosynthesis</keyword>
<comment type="cofactor">
    <cofactor evidence="12">
        <name>pyruvate</name>
        <dbReference type="ChEBI" id="CHEBI:15361"/>
    </cofactor>
    <text evidence="12">Binds 1 pyruvoyl group covalently per subunit.</text>
</comment>
<evidence type="ECO:0000313" key="13">
    <source>
        <dbReference type="EMBL" id="GAE33323.1"/>
    </source>
</evidence>
<dbReference type="EC" id="4.1.1.65" evidence="12"/>
<evidence type="ECO:0000256" key="12">
    <source>
        <dbReference type="HAMAP-Rule" id="MF_00662"/>
    </source>
</evidence>
<dbReference type="NCBIfam" id="TIGR00163">
    <property type="entry name" value="PS_decarb"/>
    <property type="match status" value="1"/>
</dbReference>
<comment type="subcellular location">
    <subcellularLocation>
        <location evidence="12">Cell membrane</location>
        <topology evidence="12">Peripheral membrane protein</topology>
    </subcellularLocation>
</comment>
<evidence type="ECO:0000313" key="14">
    <source>
        <dbReference type="Proteomes" id="UP000018896"/>
    </source>
</evidence>
<feature type="site" description="Cleavage (non-hydrolytic); by autocatalysis" evidence="12">
    <location>
        <begin position="225"/>
        <end position="226"/>
    </location>
</feature>
<evidence type="ECO:0000256" key="6">
    <source>
        <dbReference type="ARBA" id="ARBA00023136"/>
    </source>
</evidence>
<dbReference type="GO" id="GO:0004609">
    <property type="term" value="F:phosphatidylserine decarboxylase activity"/>
    <property type="evidence" value="ECO:0007669"/>
    <property type="project" value="UniProtKB-UniRule"/>
</dbReference>
<keyword evidence="4 12" id="KW-0210">Decarboxylase</keyword>
<keyword evidence="11 12" id="KW-0670">Pyruvate</keyword>
<comment type="catalytic activity">
    <reaction evidence="12">
        <text>a 1,2-diacyl-sn-glycero-3-phospho-L-serine + H(+) = a 1,2-diacyl-sn-glycero-3-phosphoethanolamine + CO2</text>
        <dbReference type="Rhea" id="RHEA:20828"/>
        <dbReference type="ChEBI" id="CHEBI:15378"/>
        <dbReference type="ChEBI" id="CHEBI:16526"/>
        <dbReference type="ChEBI" id="CHEBI:57262"/>
        <dbReference type="ChEBI" id="CHEBI:64612"/>
        <dbReference type="EC" id="4.1.1.65"/>
    </reaction>
</comment>
<evidence type="ECO:0000256" key="8">
    <source>
        <dbReference type="ARBA" id="ARBA00023209"/>
    </source>
</evidence>
<comment type="similarity">
    <text evidence="12">Belongs to the phosphatidylserine decarboxylase family. PSD-B subfamily. Prokaryotic type I sub-subfamily.</text>
</comment>
<keyword evidence="7 12" id="KW-0865">Zymogen</keyword>
<gene>
    <name evidence="12" type="primary">psd</name>
    <name evidence="13" type="ORF">JCM9157_320</name>
</gene>
<dbReference type="Pfam" id="PF02666">
    <property type="entry name" value="PS_Dcarbxylase"/>
    <property type="match status" value="1"/>
</dbReference>
<evidence type="ECO:0000256" key="3">
    <source>
        <dbReference type="ARBA" id="ARBA00022516"/>
    </source>
</evidence>
<dbReference type="InterPro" id="IPR003817">
    <property type="entry name" value="PS_Dcarbxylase"/>
</dbReference>